<name>A0A699Z8F7_HAELA</name>
<keyword evidence="1" id="KW-1133">Transmembrane helix</keyword>
<evidence type="ECO:0000256" key="1">
    <source>
        <dbReference type="SAM" id="Phobius"/>
    </source>
</evidence>
<feature type="transmembrane region" description="Helical" evidence="1">
    <location>
        <begin position="95"/>
        <end position="114"/>
    </location>
</feature>
<feature type="transmembrane region" description="Helical" evidence="1">
    <location>
        <begin position="61"/>
        <end position="83"/>
    </location>
</feature>
<organism evidence="2 3">
    <name type="scientific">Haematococcus lacustris</name>
    <name type="common">Green alga</name>
    <name type="synonym">Haematococcus pluvialis</name>
    <dbReference type="NCBI Taxonomy" id="44745"/>
    <lineage>
        <taxon>Eukaryota</taxon>
        <taxon>Viridiplantae</taxon>
        <taxon>Chlorophyta</taxon>
        <taxon>core chlorophytes</taxon>
        <taxon>Chlorophyceae</taxon>
        <taxon>CS clade</taxon>
        <taxon>Chlamydomonadales</taxon>
        <taxon>Haematococcaceae</taxon>
        <taxon>Haematococcus</taxon>
    </lineage>
</organism>
<dbReference type="AlphaFoldDB" id="A0A699Z8F7"/>
<accession>A0A699Z8F7</accession>
<keyword evidence="1" id="KW-0812">Transmembrane</keyword>
<protein>
    <submittedName>
        <fullName evidence="2">Uncharacterized protein</fullName>
    </submittedName>
</protein>
<proteinExistence type="predicted"/>
<evidence type="ECO:0000313" key="2">
    <source>
        <dbReference type="EMBL" id="GFH18451.1"/>
    </source>
</evidence>
<feature type="transmembrane region" description="Helical" evidence="1">
    <location>
        <begin position="35"/>
        <end position="55"/>
    </location>
</feature>
<dbReference type="Proteomes" id="UP000485058">
    <property type="component" value="Unassembled WGS sequence"/>
</dbReference>
<reference evidence="2 3" key="1">
    <citation type="submission" date="2020-02" db="EMBL/GenBank/DDBJ databases">
        <title>Draft genome sequence of Haematococcus lacustris strain NIES-144.</title>
        <authorList>
            <person name="Morimoto D."/>
            <person name="Nakagawa S."/>
            <person name="Yoshida T."/>
            <person name="Sawayama S."/>
        </authorList>
    </citation>
    <scope>NUCLEOTIDE SEQUENCE [LARGE SCALE GENOMIC DNA]</scope>
    <source>
        <strain evidence="2 3">NIES-144</strain>
    </source>
</reference>
<comment type="caution">
    <text evidence="2">The sequence shown here is derived from an EMBL/GenBank/DDBJ whole genome shotgun (WGS) entry which is preliminary data.</text>
</comment>
<sequence length="127" mass="13566">SEDNIRALTEKRRLVRRITLDQHGTYMKREVACELGGGSVLIGALTAGCAAWPGLCGTLSGTLNFLVFTLTHVLIHTALLAAAYRTAARVGARRALLLGLAAILLYYCGVVWAVQRLSGITQAGQVE</sequence>
<gene>
    <name evidence="2" type="ORF">HaLaN_15261</name>
</gene>
<dbReference type="EMBL" id="BLLF01001303">
    <property type="protein sequence ID" value="GFH18451.1"/>
    <property type="molecule type" value="Genomic_DNA"/>
</dbReference>
<feature type="non-terminal residue" evidence="2">
    <location>
        <position position="1"/>
    </location>
</feature>
<keyword evidence="1" id="KW-0472">Membrane</keyword>
<evidence type="ECO:0000313" key="3">
    <source>
        <dbReference type="Proteomes" id="UP000485058"/>
    </source>
</evidence>
<keyword evidence="3" id="KW-1185">Reference proteome</keyword>